<reference evidence="4 5" key="1">
    <citation type="journal article" date="2020" name="Nat. Food">
        <title>A phased Vanilla planifolia genome enables genetic improvement of flavour and production.</title>
        <authorList>
            <person name="Hasing T."/>
            <person name="Tang H."/>
            <person name="Brym M."/>
            <person name="Khazi F."/>
            <person name="Huang T."/>
            <person name="Chambers A.H."/>
        </authorList>
    </citation>
    <scope>NUCLEOTIDE SEQUENCE [LARGE SCALE GENOMIC DNA]</scope>
    <source>
        <tissue evidence="2">Leaf</tissue>
    </source>
</reference>
<protein>
    <submittedName>
        <fullName evidence="2">Uncharacterized protein</fullName>
    </submittedName>
</protein>
<evidence type="ECO:0000313" key="4">
    <source>
        <dbReference type="Proteomes" id="UP000636800"/>
    </source>
</evidence>
<evidence type="ECO:0000313" key="3">
    <source>
        <dbReference type="EMBL" id="KAG0446032.1"/>
    </source>
</evidence>
<dbReference type="Proteomes" id="UP000639772">
    <property type="component" value="Unassembled WGS sequence"/>
</dbReference>
<feature type="compositionally biased region" description="Basic and acidic residues" evidence="1">
    <location>
        <begin position="68"/>
        <end position="84"/>
    </location>
</feature>
<dbReference type="EMBL" id="JADCNM010000624">
    <property type="protein sequence ID" value="KAG0446022.1"/>
    <property type="molecule type" value="Genomic_DNA"/>
</dbReference>
<feature type="region of interest" description="Disordered" evidence="1">
    <location>
        <begin position="68"/>
        <end position="96"/>
    </location>
</feature>
<name>A0A835P8N1_VANPL</name>
<dbReference type="Proteomes" id="UP000636800">
    <property type="component" value="Unassembled WGS sequence"/>
</dbReference>
<accession>A0A835P8N1</accession>
<keyword evidence="4" id="KW-1185">Reference proteome</keyword>
<organism evidence="2 5">
    <name type="scientific">Vanilla planifolia</name>
    <name type="common">Vanilla</name>
    <dbReference type="NCBI Taxonomy" id="51239"/>
    <lineage>
        <taxon>Eukaryota</taxon>
        <taxon>Viridiplantae</taxon>
        <taxon>Streptophyta</taxon>
        <taxon>Embryophyta</taxon>
        <taxon>Tracheophyta</taxon>
        <taxon>Spermatophyta</taxon>
        <taxon>Magnoliopsida</taxon>
        <taxon>Liliopsida</taxon>
        <taxon>Asparagales</taxon>
        <taxon>Orchidaceae</taxon>
        <taxon>Vanilloideae</taxon>
        <taxon>Vanilleae</taxon>
        <taxon>Vanilla</taxon>
    </lineage>
</organism>
<evidence type="ECO:0000313" key="2">
    <source>
        <dbReference type="EMBL" id="KAG0446022.1"/>
    </source>
</evidence>
<comment type="caution">
    <text evidence="2">The sequence shown here is derived from an EMBL/GenBank/DDBJ whole genome shotgun (WGS) entry which is preliminary data.</text>
</comment>
<dbReference type="AlphaFoldDB" id="A0A835P8N1"/>
<dbReference type="EMBL" id="JADCNL010000623">
    <property type="protein sequence ID" value="KAG0446032.1"/>
    <property type="molecule type" value="Genomic_DNA"/>
</dbReference>
<evidence type="ECO:0000313" key="5">
    <source>
        <dbReference type="Proteomes" id="UP000639772"/>
    </source>
</evidence>
<sequence length="96" mass="10618">MFGRFTELFQIVVIREAQPTGGPAVSGASQLLVSIAVKFNQVSRLHPSHCKGVEDGEEASVERNNRIKKQLAGERREPDGRKMMYTESVEGSMKLA</sequence>
<gene>
    <name evidence="3" type="ORF">HPP92_029028</name>
    <name evidence="2" type="ORF">HPP92_029040</name>
</gene>
<proteinExistence type="predicted"/>
<evidence type="ECO:0000256" key="1">
    <source>
        <dbReference type="SAM" id="MobiDB-lite"/>
    </source>
</evidence>